<evidence type="ECO:0000256" key="3">
    <source>
        <dbReference type="ARBA" id="ARBA00022722"/>
    </source>
</evidence>
<comment type="subunit">
    <text evidence="1 8">Homodimer.</text>
</comment>
<evidence type="ECO:0000256" key="4">
    <source>
        <dbReference type="ARBA" id="ARBA00022723"/>
    </source>
</evidence>
<keyword evidence="6 8" id="KW-0378">Hydrolase</keyword>
<evidence type="ECO:0000256" key="7">
    <source>
        <dbReference type="ARBA" id="ARBA00022833"/>
    </source>
</evidence>
<comment type="cofactor">
    <cofactor evidence="8">
        <name>Zn(2+)</name>
        <dbReference type="ChEBI" id="CHEBI:29105"/>
    </cofactor>
    <text evidence="8">Binds 2 Zn(2+) ions.</text>
</comment>
<dbReference type="HAMAP" id="MF_01818">
    <property type="entry name" value="RNase_Z_BN"/>
    <property type="match status" value="1"/>
</dbReference>
<dbReference type="InterPro" id="IPR013471">
    <property type="entry name" value="RNase_Z/BN"/>
</dbReference>
<dbReference type="InterPro" id="IPR036866">
    <property type="entry name" value="RibonucZ/Hydroxyglut_hydro"/>
</dbReference>
<dbReference type="InterPro" id="IPR001279">
    <property type="entry name" value="Metallo-B-lactamas"/>
</dbReference>
<evidence type="ECO:0000256" key="8">
    <source>
        <dbReference type="HAMAP-Rule" id="MF_01818"/>
    </source>
</evidence>
<comment type="similarity">
    <text evidence="8">Belongs to the RNase Z family.</text>
</comment>
<comment type="function">
    <text evidence="8">Zinc phosphodiesterase, which displays some tRNA 3'-processing endonuclease activity. Probably involved in tRNA maturation, by removing a 3'-trailer from precursor tRNA.</text>
</comment>
<protein>
    <recommendedName>
        <fullName evidence="8">Ribonuclease Z</fullName>
        <shortName evidence="8">RNase Z</shortName>
        <ecNumber evidence="8">3.1.26.11</ecNumber>
    </recommendedName>
    <alternativeName>
        <fullName evidence="8">tRNA 3 endonuclease</fullName>
    </alternativeName>
    <alternativeName>
        <fullName evidence="8">tRNase Z</fullName>
    </alternativeName>
</protein>
<evidence type="ECO:0000313" key="11">
    <source>
        <dbReference type="Proteomes" id="UP000650424"/>
    </source>
</evidence>
<feature type="binding site" evidence="8">
    <location>
        <position position="209"/>
    </location>
    <ligand>
        <name>Zn(2+)</name>
        <dbReference type="ChEBI" id="CHEBI:29105"/>
        <label>2</label>
        <note>catalytic</note>
    </ligand>
</feature>
<feature type="active site" description="Proton acceptor" evidence="8">
    <location>
        <position position="66"/>
    </location>
</feature>
<feature type="binding site" evidence="8">
    <location>
        <position position="209"/>
    </location>
    <ligand>
        <name>Zn(2+)</name>
        <dbReference type="ChEBI" id="CHEBI:29105"/>
        <label>1</label>
        <note>catalytic</note>
    </ligand>
</feature>
<evidence type="ECO:0000313" key="10">
    <source>
        <dbReference type="EMBL" id="MBC3920393.1"/>
    </source>
</evidence>
<sequence>MDILFLGTSAGAPTRQRNVTGLAVLAEQGSDWYLVDCGEATQHQLQRTPLSVHGLQAIFITHIHGDHCYGLPGLLAGAGMSGRKAPLPIIAPAGIAGWLKATQELTELFLPFELEFIAVENMQGWTDGKLHVQATKLSHRVPSFAYSFTEARTESVLDIAKLRAEAIPQGPLWGRLKNGEDVAHEGQTLRSSDYLTYPHTARRIVVGGDNDTPSLLHEVCATAQVLVHEATYTTDIAEKVGARVQHSSAADVATFAADIGLPNLVLTHFSPRYQYDSAQSPSIADIRTEAQAHYHGQLFLAEDFARFRLHKNGELSRVEVL</sequence>
<feature type="binding site" evidence="8">
    <location>
        <position position="139"/>
    </location>
    <ligand>
        <name>Zn(2+)</name>
        <dbReference type="ChEBI" id="CHEBI:29105"/>
        <label>1</label>
        <note>catalytic</note>
    </ligand>
</feature>
<keyword evidence="3 8" id="KW-0540">Nuclease</keyword>
<name>A0ABR6ZXL3_9BURK</name>
<keyword evidence="5 8" id="KW-0255">Endonuclease</keyword>
<keyword evidence="11" id="KW-1185">Reference proteome</keyword>
<dbReference type="SUPFAM" id="SSF56281">
    <property type="entry name" value="Metallo-hydrolase/oxidoreductase"/>
    <property type="match status" value="1"/>
</dbReference>
<keyword evidence="4 8" id="KW-0479">Metal-binding</keyword>
<reference evidence="10 11" key="1">
    <citation type="submission" date="2020-08" db="EMBL/GenBank/DDBJ databases">
        <title>Novel species isolated from subtropical streams in China.</title>
        <authorList>
            <person name="Lu H."/>
        </authorList>
    </citation>
    <scope>NUCLEOTIDE SEQUENCE [LARGE SCALE GENOMIC DNA]</scope>
    <source>
        <strain evidence="10 11">CY18W</strain>
    </source>
</reference>
<dbReference type="Gene3D" id="3.60.15.10">
    <property type="entry name" value="Ribonuclease Z/Hydroxyacylglutathione hydrolase-like"/>
    <property type="match status" value="1"/>
</dbReference>
<keyword evidence="7 8" id="KW-0862">Zinc</keyword>
<proteinExistence type="inferred from homology"/>
<dbReference type="EMBL" id="JACOGF010000015">
    <property type="protein sequence ID" value="MBC3920393.1"/>
    <property type="molecule type" value="Genomic_DNA"/>
</dbReference>
<evidence type="ECO:0000259" key="9">
    <source>
        <dbReference type="Pfam" id="PF12706"/>
    </source>
</evidence>
<evidence type="ECO:0000256" key="2">
    <source>
        <dbReference type="ARBA" id="ARBA00022694"/>
    </source>
</evidence>
<dbReference type="RefSeq" id="WP_186949892.1">
    <property type="nucleotide sequence ID" value="NZ_JACOGF010000015.1"/>
</dbReference>
<feature type="binding site" evidence="8">
    <location>
        <position position="66"/>
    </location>
    <ligand>
        <name>Zn(2+)</name>
        <dbReference type="ChEBI" id="CHEBI:29105"/>
        <label>2</label>
        <note>catalytic</note>
    </ligand>
</feature>
<feature type="binding site" evidence="8">
    <location>
        <position position="67"/>
    </location>
    <ligand>
        <name>Zn(2+)</name>
        <dbReference type="ChEBI" id="CHEBI:29105"/>
        <label>2</label>
        <note>catalytic</note>
    </ligand>
</feature>
<feature type="binding site" evidence="8">
    <location>
        <position position="268"/>
    </location>
    <ligand>
        <name>Zn(2+)</name>
        <dbReference type="ChEBI" id="CHEBI:29105"/>
        <label>2</label>
        <note>catalytic</note>
    </ligand>
</feature>
<organism evidence="10 11">
    <name type="scientific">Undibacterium hunanense</name>
    <dbReference type="NCBI Taxonomy" id="2762292"/>
    <lineage>
        <taxon>Bacteria</taxon>
        <taxon>Pseudomonadati</taxon>
        <taxon>Pseudomonadota</taxon>
        <taxon>Betaproteobacteria</taxon>
        <taxon>Burkholderiales</taxon>
        <taxon>Oxalobacteraceae</taxon>
        <taxon>Undibacterium</taxon>
    </lineage>
</organism>
<accession>A0ABR6ZXL3</accession>
<gene>
    <name evidence="8" type="primary">rnz</name>
    <name evidence="10" type="ORF">H8L32_23215</name>
</gene>
<feature type="binding site" evidence="8">
    <location>
        <position position="62"/>
    </location>
    <ligand>
        <name>Zn(2+)</name>
        <dbReference type="ChEBI" id="CHEBI:29105"/>
        <label>1</label>
        <note>catalytic</note>
    </ligand>
</feature>
<dbReference type="PANTHER" id="PTHR46018:SF2">
    <property type="entry name" value="ZINC PHOSPHODIESTERASE ELAC PROTEIN 1"/>
    <property type="match status" value="1"/>
</dbReference>
<dbReference type="PANTHER" id="PTHR46018">
    <property type="entry name" value="ZINC PHOSPHODIESTERASE ELAC PROTEIN 1"/>
    <property type="match status" value="1"/>
</dbReference>
<dbReference type="Proteomes" id="UP000650424">
    <property type="component" value="Unassembled WGS sequence"/>
</dbReference>
<comment type="caution">
    <text evidence="10">The sequence shown here is derived from an EMBL/GenBank/DDBJ whole genome shotgun (WGS) entry which is preliminary data.</text>
</comment>
<comment type="catalytic activity">
    <reaction evidence="8">
        <text>Endonucleolytic cleavage of RNA, removing extra 3' nucleotides from tRNA precursor, generating 3' termini of tRNAs. A 3'-hydroxy group is left at the tRNA terminus and a 5'-phosphoryl group is left at the trailer molecule.</text>
        <dbReference type="EC" id="3.1.26.11"/>
    </reaction>
</comment>
<dbReference type="CDD" id="cd07717">
    <property type="entry name" value="RNaseZ_ZiPD-like_MBL-fold"/>
    <property type="match status" value="1"/>
</dbReference>
<dbReference type="Pfam" id="PF12706">
    <property type="entry name" value="Lactamase_B_2"/>
    <property type="match status" value="1"/>
</dbReference>
<feature type="binding site" evidence="8">
    <location>
        <position position="64"/>
    </location>
    <ligand>
        <name>Zn(2+)</name>
        <dbReference type="ChEBI" id="CHEBI:29105"/>
        <label>1</label>
        <note>catalytic</note>
    </ligand>
</feature>
<feature type="domain" description="Metallo-beta-lactamase" evidence="9">
    <location>
        <begin position="32"/>
        <end position="269"/>
    </location>
</feature>
<evidence type="ECO:0000256" key="5">
    <source>
        <dbReference type="ARBA" id="ARBA00022759"/>
    </source>
</evidence>
<evidence type="ECO:0000256" key="6">
    <source>
        <dbReference type="ARBA" id="ARBA00022801"/>
    </source>
</evidence>
<evidence type="ECO:0000256" key="1">
    <source>
        <dbReference type="ARBA" id="ARBA00011738"/>
    </source>
</evidence>
<dbReference type="EC" id="3.1.26.11" evidence="8"/>
<keyword evidence="2 8" id="KW-0819">tRNA processing</keyword>